<dbReference type="AlphaFoldDB" id="A0AAD1Z193"/>
<feature type="chain" id="PRO_5042069569" evidence="1">
    <location>
        <begin position="20"/>
        <end position="110"/>
    </location>
</feature>
<dbReference type="PANTHER" id="PTHR38925:SF1">
    <property type="entry name" value="PROTEIN, PUTATIVE-RELATED"/>
    <property type="match status" value="1"/>
</dbReference>
<feature type="signal peptide" evidence="1">
    <location>
        <begin position="1"/>
        <end position="19"/>
    </location>
</feature>
<dbReference type="EMBL" id="OU503039">
    <property type="protein sequence ID" value="CAI9759450.1"/>
    <property type="molecule type" value="Genomic_DNA"/>
</dbReference>
<dbReference type="PANTHER" id="PTHR38925">
    <property type="entry name" value="PROTEIN, PUTATIVE-RELATED"/>
    <property type="match status" value="1"/>
</dbReference>
<sequence>MGLQLLALAKLSLTATSHGSLTPVVTTLLLPFLLKVSLSLRPVQEFCTDIVQDLRLFFFQMGEITSNSDGNGARWERVLRLVCERITRRRHARILDDEEESLHFVSMLSL</sequence>
<name>A0AAD1Z193_9LAMI</name>
<organism evidence="2 3">
    <name type="scientific">Fraxinus pennsylvanica</name>
    <dbReference type="NCBI Taxonomy" id="56036"/>
    <lineage>
        <taxon>Eukaryota</taxon>
        <taxon>Viridiplantae</taxon>
        <taxon>Streptophyta</taxon>
        <taxon>Embryophyta</taxon>
        <taxon>Tracheophyta</taxon>
        <taxon>Spermatophyta</taxon>
        <taxon>Magnoliopsida</taxon>
        <taxon>eudicotyledons</taxon>
        <taxon>Gunneridae</taxon>
        <taxon>Pentapetalae</taxon>
        <taxon>asterids</taxon>
        <taxon>lamiids</taxon>
        <taxon>Lamiales</taxon>
        <taxon>Oleaceae</taxon>
        <taxon>Oleeae</taxon>
        <taxon>Fraxinus</taxon>
    </lineage>
</organism>
<reference evidence="2" key="1">
    <citation type="submission" date="2023-05" db="EMBL/GenBank/DDBJ databases">
        <authorList>
            <person name="Huff M."/>
        </authorList>
    </citation>
    <scope>NUCLEOTIDE SEQUENCE</scope>
</reference>
<gene>
    <name evidence="2" type="ORF">FPE_LOCUS6880</name>
</gene>
<evidence type="ECO:0000256" key="1">
    <source>
        <dbReference type="SAM" id="SignalP"/>
    </source>
</evidence>
<dbReference type="Proteomes" id="UP000834106">
    <property type="component" value="Chromosome 4"/>
</dbReference>
<proteinExistence type="predicted"/>
<keyword evidence="1" id="KW-0732">Signal</keyword>
<protein>
    <submittedName>
        <fullName evidence="2">Uncharacterized protein</fullName>
    </submittedName>
</protein>
<evidence type="ECO:0000313" key="2">
    <source>
        <dbReference type="EMBL" id="CAI9759450.1"/>
    </source>
</evidence>
<keyword evidence="3" id="KW-1185">Reference proteome</keyword>
<evidence type="ECO:0000313" key="3">
    <source>
        <dbReference type="Proteomes" id="UP000834106"/>
    </source>
</evidence>
<accession>A0AAD1Z193</accession>